<feature type="compositionally biased region" description="Pro residues" evidence="1">
    <location>
        <begin position="49"/>
        <end position="58"/>
    </location>
</feature>
<organism evidence="2 3">
    <name type="scientific">Planosporangium mesophilum</name>
    <dbReference type="NCBI Taxonomy" id="689768"/>
    <lineage>
        <taxon>Bacteria</taxon>
        <taxon>Bacillati</taxon>
        <taxon>Actinomycetota</taxon>
        <taxon>Actinomycetes</taxon>
        <taxon>Micromonosporales</taxon>
        <taxon>Micromonosporaceae</taxon>
        <taxon>Planosporangium</taxon>
    </lineage>
</organism>
<reference evidence="2" key="1">
    <citation type="submission" date="2021-01" db="EMBL/GenBank/DDBJ databases">
        <title>Whole genome shotgun sequence of Planosporangium mesophilum NBRC 109066.</title>
        <authorList>
            <person name="Komaki H."/>
            <person name="Tamura T."/>
        </authorList>
    </citation>
    <scope>NUCLEOTIDE SEQUENCE</scope>
    <source>
        <strain evidence="2">NBRC 109066</strain>
    </source>
</reference>
<evidence type="ECO:0000313" key="3">
    <source>
        <dbReference type="Proteomes" id="UP000599074"/>
    </source>
</evidence>
<accession>A0A8J3TR28</accession>
<evidence type="ECO:0000256" key="1">
    <source>
        <dbReference type="SAM" id="MobiDB-lite"/>
    </source>
</evidence>
<evidence type="ECO:0000313" key="2">
    <source>
        <dbReference type="EMBL" id="GII25785.1"/>
    </source>
</evidence>
<sequence>MAVESSGHQGNPRLYELIENAPKTGKSPTMWAFPQLVEYLKVAAQPVRGPWPPHQQPRPDPEAESMPQAVADPSYFTPRES</sequence>
<comment type="caution">
    <text evidence="2">The sequence shown here is derived from an EMBL/GenBank/DDBJ whole genome shotgun (WGS) entry which is preliminary data.</text>
</comment>
<feature type="region of interest" description="Disordered" evidence="1">
    <location>
        <begin position="47"/>
        <end position="81"/>
    </location>
</feature>
<keyword evidence="3" id="KW-1185">Reference proteome</keyword>
<name>A0A8J3TR28_9ACTN</name>
<proteinExistence type="predicted"/>
<dbReference type="EMBL" id="BOON01000058">
    <property type="protein sequence ID" value="GII25785.1"/>
    <property type="molecule type" value="Genomic_DNA"/>
</dbReference>
<protein>
    <submittedName>
        <fullName evidence="2">Uncharacterized protein</fullName>
    </submittedName>
</protein>
<dbReference type="RefSeq" id="WP_168117718.1">
    <property type="nucleotide sequence ID" value="NZ_BOON01000058.1"/>
</dbReference>
<dbReference type="Proteomes" id="UP000599074">
    <property type="component" value="Unassembled WGS sequence"/>
</dbReference>
<dbReference type="AlphaFoldDB" id="A0A8J3TR28"/>
<gene>
    <name evidence="2" type="ORF">Pme01_53820</name>
</gene>